<dbReference type="PROSITE" id="PS01143">
    <property type="entry name" value="RIBOSOMAL_L31"/>
    <property type="match status" value="1"/>
</dbReference>
<dbReference type="PANTHER" id="PTHR33280">
    <property type="entry name" value="50S RIBOSOMAL PROTEIN L31, CHLOROPLASTIC"/>
    <property type="match status" value="1"/>
</dbReference>
<evidence type="ECO:0000313" key="9">
    <source>
        <dbReference type="EMBL" id="CRY98985.1"/>
    </source>
</evidence>
<evidence type="ECO:0000256" key="1">
    <source>
        <dbReference type="ARBA" id="ARBA00009296"/>
    </source>
</evidence>
<evidence type="ECO:0000256" key="4">
    <source>
        <dbReference type="ARBA" id="ARBA00022884"/>
    </source>
</evidence>
<comment type="similarity">
    <text evidence="1 8">Belongs to the bacterial ribosomal protein bL31 family. Type A subfamily.</text>
</comment>
<comment type="function">
    <text evidence="8">Binds the 23S rRNA.</text>
</comment>
<sequence>MPAFLKGNQMKQGIHPNYHEVNVTCSCGNKFATKSAMEKENFNIEVCSLCHPFYTGTQKIVDTTGRVDKFNNKFGNLFKR</sequence>
<dbReference type="OMA" id="IHVDVWS"/>
<proteinExistence type="inferred from homology"/>
<keyword evidence="8" id="KW-0862">Zinc</keyword>
<dbReference type="NCBIfam" id="NF001809">
    <property type="entry name" value="PRK00528.1"/>
    <property type="match status" value="1"/>
</dbReference>
<dbReference type="SUPFAM" id="SSF143800">
    <property type="entry name" value="L28p-like"/>
    <property type="match status" value="1"/>
</dbReference>
<dbReference type="InterPro" id="IPR027491">
    <property type="entry name" value="Ribosomal_bL31_A"/>
</dbReference>
<feature type="binding site" evidence="8">
    <location>
        <position position="50"/>
    </location>
    <ligand>
        <name>Zn(2+)</name>
        <dbReference type="ChEBI" id="CHEBI:29105"/>
    </ligand>
</feature>
<protein>
    <recommendedName>
        <fullName evidence="7 8">Large ribosomal subunit protein bL31</fullName>
    </recommendedName>
</protein>
<evidence type="ECO:0000256" key="3">
    <source>
        <dbReference type="ARBA" id="ARBA00022730"/>
    </source>
</evidence>
<dbReference type="InterPro" id="IPR042105">
    <property type="entry name" value="Ribosomal_bL31_sf"/>
</dbReference>
<reference evidence="9 10" key="1">
    <citation type="submission" date="2014-11" db="EMBL/GenBank/DDBJ databases">
        <authorList>
            <person name="Diene M.Seydina."/>
        </authorList>
    </citation>
    <scope>NUCLEOTIDE SEQUENCE [LARGE SCALE GENOMIC DNA]</scope>
    <source>
        <strain evidence="9 10">Neisseria meningitidis CHUV</strain>
    </source>
</reference>
<evidence type="ECO:0000256" key="2">
    <source>
        <dbReference type="ARBA" id="ARBA00011838"/>
    </source>
</evidence>
<keyword evidence="6 8" id="KW-0687">Ribonucleoprotein</keyword>
<dbReference type="AlphaFoldDB" id="A0A0H5QCJ4"/>
<gene>
    <name evidence="8" type="primary">rpmE</name>
</gene>
<keyword evidence="3 8" id="KW-0699">rRNA-binding</keyword>
<organism evidence="9 10">
    <name type="scientific">Neisseria meningitidis serogroup B</name>
    <dbReference type="NCBI Taxonomy" id="491"/>
    <lineage>
        <taxon>Bacteria</taxon>
        <taxon>Pseudomonadati</taxon>
        <taxon>Pseudomonadota</taxon>
        <taxon>Betaproteobacteria</taxon>
        <taxon>Neisseriales</taxon>
        <taxon>Neisseriaceae</taxon>
        <taxon>Neisseria</taxon>
    </lineage>
</organism>
<evidence type="ECO:0000256" key="7">
    <source>
        <dbReference type="ARBA" id="ARBA00035687"/>
    </source>
</evidence>
<dbReference type="InterPro" id="IPR002150">
    <property type="entry name" value="Ribosomal_bL31"/>
</dbReference>
<dbReference type="NCBIfam" id="NF000612">
    <property type="entry name" value="PRK00019.1"/>
    <property type="match status" value="1"/>
</dbReference>
<dbReference type="GO" id="GO:1990904">
    <property type="term" value="C:ribonucleoprotein complex"/>
    <property type="evidence" value="ECO:0007669"/>
    <property type="project" value="UniProtKB-KW"/>
</dbReference>
<dbReference type="PRINTS" id="PR01249">
    <property type="entry name" value="RIBOSOMALL31"/>
</dbReference>
<dbReference type="Gene3D" id="4.10.830.30">
    <property type="entry name" value="Ribosomal protein L31"/>
    <property type="match status" value="1"/>
</dbReference>
<dbReference type="GO" id="GO:0003735">
    <property type="term" value="F:structural constituent of ribosome"/>
    <property type="evidence" value="ECO:0007669"/>
    <property type="project" value="InterPro"/>
</dbReference>
<dbReference type="HAMAP" id="MF_00501">
    <property type="entry name" value="Ribosomal_bL31_1"/>
    <property type="match status" value="1"/>
</dbReference>
<dbReference type="EMBL" id="CVTF01000042">
    <property type="protein sequence ID" value="CRY98985.1"/>
    <property type="molecule type" value="Genomic_DNA"/>
</dbReference>
<comment type="cofactor">
    <cofactor evidence="8">
        <name>Zn(2+)</name>
        <dbReference type="ChEBI" id="CHEBI:29105"/>
    </cofactor>
    <text evidence="8">Binds 1 zinc ion per subunit.</text>
</comment>
<dbReference type="GO" id="GO:0005840">
    <property type="term" value="C:ribosome"/>
    <property type="evidence" value="ECO:0007669"/>
    <property type="project" value="UniProtKB-KW"/>
</dbReference>
<accession>A0A0H5QCJ4</accession>
<comment type="subunit">
    <text evidence="2 8">Part of the 50S ribosomal subunit.</text>
</comment>
<keyword evidence="5 8" id="KW-0689">Ribosomal protein</keyword>
<feature type="binding site" evidence="8">
    <location>
        <position position="47"/>
    </location>
    <ligand>
        <name>Zn(2+)</name>
        <dbReference type="ChEBI" id="CHEBI:29105"/>
    </ligand>
</feature>
<evidence type="ECO:0000256" key="5">
    <source>
        <dbReference type="ARBA" id="ARBA00022980"/>
    </source>
</evidence>
<dbReference type="Proteomes" id="UP000182715">
    <property type="component" value="Unassembled WGS sequence"/>
</dbReference>
<dbReference type="InterPro" id="IPR034704">
    <property type="entry name" value="Ribosomal_bL28/bL31-like_sf"/>
</dbReference>
<dbReference type="Pfam" id="PF01197">
    <property type="entry name" value="Ribosomal_L31"/>
    <property type="match status" value="1"/>
</dbReference>
<keyword evidence="8" id="KW-0479">Metal-binding</keyword>
<keyword evidence="4 8" id="KW-0694">RNA-binding</keyword>
<evidence type="ECO:0000256" key="8">
    <source>
        <dbReference type="HAMAP-Rule" id="MF_00501"/>
    </source>
</evidence>
<evidence type="ECO:0000256" key="6">
    <source>
        <dbReference type="ARBA" id="ARBA00023274"/>
    </source>
</evidence>
<dbReference type="GO" id="GO:0006412">
    <property type="term" value="P:translation"/>
    <property type="evidence" value="ECO:0007669"/>
    <property type="project" value="UniProtKB-UniRule"/>
</dbReference>
<evidence type="ECO:0000313" key="10">
    <source>
        <dbReference type="Proteomes" id="UP000182715"/>
    </source>
</evidence>
<feature type="binding site" evidence="8">
    <location>
        <position position="27"/>
    </location>
    <ligand>
        <name>Zn(2+)</name>
        <dbReference type="ChEBI" id="CHEBI:29105"/>
    </ligand>
</feature>
<dbReference type="GO" id="GO:0019843">
    <property type="term" value="F:rRNA binding"/>
    <property type="evidence" value="ECO:0007669"/>
    <property type="project" value="UniProtKB-KW"/>
</dbReference>
<dbReference type="PANTHER" id="PTHR33280:SF6">
    <property type="entry name" value="LARGE RIBOSOMAL SUBUNIT PROTEIN BL31A"/>
    <property type="match status" value="1"/>
</dbReference>
<name>A0A0H5QCJ4_NEIMI</name>
<dbReference type="NCBIfam" id="TIGR00105">
    <property type="entry name" value="L31"/>
    <property type="match status" value="1"/>
</dbReference>
<feature type="binding site" evidence="8">
    <location>
        <position position="25"/>
    </location>
    <ligand>
        <name>Zn(2+)</name>
        <dbReference type="ChEBI" id="CHEBI:29105"/>
    </ligand>
</feature>
<dbReference type="GO" id="GO:0046872">
    <property type="term" value="F:metal ion binding"/>
    <property type="evidence" value="ECO:0007669"/>
    <property type="project" value="UniProtKB-KW"/>
</dbReference>